<gene>
    <name evidence="2" type="ORF">LMG27174_02052</name>
</gene>
<evidence type="ECO:0000259" key="1">
    <source>
        <dbReference type="Pfam" id="PF02627"/>
    </source>
</evidence>
<dbReference type="InterPro" id="IPR003779">
    <property type="entry name" value="CMD-like"/>
</dbReference>
<dbReference type="EMBL" id="CADIJZ010000006">
    <property type="protein sequence ID" value="CAB3669061.1"/>
    <property type="molecule type" value="Genomic_DNA"/>
</dbReference>
<name>A0A6J5AHP4_9BURK</name>
<dbReference type="InterPro" id="IPR029032">
    <property type="entry name" value="AhpD-like"/>
</dbReference>
<reference evidence="2 3" key="1">
    <citation type="submission" date="2020-04" db="EMBL/GenBank/DDBJ databases">
        <authorList>
            <person name="De Canck E."/>
        </authorList>
    </citation>
    <scope>NUCLEOTIDE SEQUENCE [LARGE SCALE GENOMIC DNA]</scope>
    <source>
        <strain evidence="2 3">LMG 27174</strain>
    </source>
</reference>
<dbReference type="SUPFAM" id="SSF69118">
    <property type="entry name" value="AhpD-like"/>
    <property type="match status" value="1"/>
</dbReference>
<evidence type="ECO:0000313" key="2">
    <source>
        <dbReference type="EMBL" id="CAB3669061.1"/>
    </source>
</evidence>
<sequence>MTAAQRRVYEDIVRSRGTWLNGPYAPLLHSPELADKAQAFGELVRYRTSLEPRLSELAIVITARHWDCQFEWIQHEKIARKAGVADATCDAIARGTKPPLADEKEEAIYAFASQLLARHFVDEATYAQTQELLGVKGVVELVAVIGYYSFIAMTLNAHEVPLPAGATPSLPARSELPKP</sequence>
<organism evidence="2 3">
    <name type="scientific">Paraburkholderia rhynchosiae</name>
    <dbReference type="NCBI Taxonomy" id="487049"/>
    <lineage>
        <taxon>Bacteria</taxon>
        <taxon>Pseudomonadati</taxon>
        <taxon>Pseudomonadota</taxon>
        <taxon>Betaproteobacteria</taxon>
        <taxon>Burkholderiales</taxon>
        <taxon>Burkholderiaceae</taxon>
        <taxon>Paraburkholderia</taxon>
    </lineage>
</organism>
<dbReference type="Gene3D" id="1.20.1290.10">
    <property type="entry name" value="AhpD-like"/>
    <property type="match status" value="1"/>
</dbReference>
<dbReference type="PANTHER" id="PTHR34846:SF11">
    <property type="entry name" value="4-CARBOXYMUCONOLACTONE DECARBOXYLASE FAMILY PROTEIN (AFU_ORTHOLOGUE AFUA_6G11590)"/>
    <property type="match status" value="1"/>
</dbReference>
<dbReference type="Proteomes" id="UP000494205">
    <property type="component" value="Unassembled WGS sequence"/>
</dbReference>
<dbReference type="GO" id="GO:0051920">
    <property type="term" value="F:peroxiredoxin activity"/>
    <property type="evidence" value="ECO:0007669"/>
    <property type="project" value="InterPro"/>
</dbReference>
<evidence type="ECO:0000313" key="3">
    <source>
        <dbReference type="Proteomes" id="UP000494205"/>
    </source>
</evidence>
<dbReference type="Pfam" id="PF02627">
    <property type="entry name" value="CMD"/>
    <property type="match status" value="1"/>
</dbReference>
<dbReference type="PANTHER" id="PTHR34846">
    <property type="entry name" value="4-CARBOXYMUCONOLACTONE DECARBOXYLASE FAMILY PROTEIN (AFU_ORTHOLOGUE AFUA_6G11590)"/>
    <property type="match status" value="1"/>
</dbReference>
<dbReference type="AlphaFoldDB" id="A0A6J5AHP4"/>
<protein>
    <recommendedName>
        <fullName evidence="1">Carboxymuconolactone decarboxylase-like domain-containing protein</fullName>
    </recommendedName>
</protein>
<feature type="domain" description="Carboxymuconolactone decarboxylase-like" evidence="1">
    <location>
        <begin position="31"/>
        <end position="112"/>
    </location>
</feature>
<accession>A0A6J5AHP4</accession>
<proteinExistence type="predicted"/>